<dbReference type="FunCoup" id="H2Y982">
    <property type="interactions" value="296"/>
</dbReference>
<evidence type="ECO:0000256" key="1">
    <source>
        <dbReference type="ARBA" id="ARBA00004123"/>
    </source>
</evidence>
<accession>H2Y982</accession>
<reference evidence="6" key="2">
    <citation type="submission" date="2025-08" db="UniProtKB">
        <authorList>
            <consortium name="Ensembl"/>
        </authorList>
    </citation>
    <scope>IDENTIFICATION</scope>
</reference>
<dbReference type="OMA" id="MARWKEN"/>
<proteinExistence type="inferred from homology"/>
<evidence type="ECO:0000256" key="2">
    <source>
        <dbReference type="ARBA" id="ARBA00010391"/>
    </source>
</evidence>
<keyword evidence="4" id="KW-0539">Nucleus</keyword>
<sequence length="405" mass="47168">MAGYCEWTKDPSNGNTLVERGNFMKELFRRSRTDVEDTINRKQIFYSTIILLLEAASKHMLLVEPHIYEERDDSSSYIVIEDIDTEVSTLIESSVKQSQELRETFHVAKDAWMILHTNETFEKDFHHLARRWKCERWYWLQLFLIQLQTFNGNYKAVLSRLASLQLKSDAMQSNVILQRICTHLVSTHFALGQLNESCRFIFQSVPLFPTDPTTPKVGHVTRISPLTEVGKPAFELAIPGTPTQRKLKLEKLKFDNLIAYWVQILITSLRLRSQNVENDHILGHLLVLCQHDWPKWKGDADKVLQKIEEKQSFSFDIFYTYIINIALLEEIAYLKKRKGCQMNFGSNLQTKVHVTRGANREVEDDFWSSMKRNVQRSDESVNLLLRDYLITCQESIASSLAMLET</sequence>
<dbReference type="HOGENOM" id="CLU_679636_0_0_1"/>
<evidence type="ECO:0000256" key="4">
    <source>
        <dbReference type="ARBA" id="ARBA00023242"/>
    </source>
</evidence>
<comment type="similarity">
    <text evidence="2">Belongs to the Integrator subunit 10 family.</text>
</comment>
<comment type="subunit">
    <text evidence="5">Component of the Integrator complex, composed of core subunits INTS1, INTS2, INTS3, INTS4, INTS5, INTS6, INTS7, INTS8, INTS9/RC74, INTS10, INTS11/CPSF3L, INTS12, INTS13, INTS14 and INTS15. The core complex associates with protein phosphatase 2A subunits PPP2CA and PPP2R1A, to form the Integrator-PP2A (INTAC) complex. INTS10 is part of the tail subcomplex, composed of INTS10, INTS13, INTS14 and INTS15.</text>
</comment>
<evidence type="ECO:0000313" key="7">
    <source>
        <dbReference type="Proteomes" id="UP000007875"/>
    </source>
</evidence>
<dbReference type="PANTHER" id="PTHR16055:SF2">
    <property type="entry name" value="INTEGRATOR COMPLEX SUBUNIT 10"/>
    <property type="match status" value="1"/>
</dbReference>
<keyword evidence="7" id="KW-1185">Reference proteome</keyword>
<dbReference type="GO" id="GO:0032039">
    <property type="term" value="C:integrator complex"/>
    <property type="evidence" value="ECO:0007669"/>
    <property type="project" value="InterPro"/>
</dbReference>
<dbReference type="GeneTree" id="ENSGT00390000010950"/>
<organism evidence="6 7">
    <name type="scientific">Ciona savignyi</name>
    <name type="common">Pacific transparent sea squirt</name>
    <dbReference type="NCBI Taxonomy" id="51511"/>
    <lineage>
        <taxon>Eukaryota</taxon>
        <taxon>Metazoa</taxon>
        <taxon>Chordata</taxon>
        <taxon>Tunicata</taxon>
        <taxon>Ascidiacea</taxon>
        <taxon>Phlebobranchia</taxon>
        <taxon>Cionidae</taxon>
        <taxon>Ciona</taxon>
    </lineage>
</organism>
<name>H2Y982_CIOSA</name>
<dbReference type="Ensembl" id="ENSCSAVT00000001913.1">
    <property type="protein sequence ID" value="ENSCSAVP00000001880.1"/>
    <property type="gene ID" value="ENSCSAVG00000001102.1"/>
</dbReference>
<dbReference type="InterPro" id="IPR026164">
    <property type="entry name" value="Int_cplx_su10"/>
</dbReference>
<dbReference type="AlphaFoldDB" id="H2Y982"/>
<evidence type="ECO:0000256" key="5">
    <source>
        <dbReference type="ARBA" id="ARBA00062419"/>
    </source>
</evidence>
<dbReference type="eggNOG" id="ENOG502QQ28">
    <property type="taxonomic scope" value="Eukaryota"/>
</dbReference>
<protein>
    <recommendedName>
        <fullName evidence="3">Integrator complex subunit 10</fullName>
    </recommendedName>
</protein>
<dbReference type="Proteomes" id="UP000007875">
    <property type="component" value="Unassembled WGS sequence"/>
</dbReference>
<dbReference type="InParanoid" id="H2Y982"/>
<reference evidence="7" key="1">
    <citation type="submission" date="2003-08" db="EMBL/GenBank/DDBJ databases">
        <authorList>
            <person name="Birren B."/>
            <person name="Nusbaum C."/>
            <person name="Abebe A."/>
            <person name="Abouelleil A."/>
            <person name="Adekoya E."/>
            <person name="Ait-zahra M."/>
            <person name="Allen N."/>
            <person name="Allen T."/>
            <person name="An P."/>
            <person name="Anderson M."/>
            <person name="Anderson S."/>
            <person name="Arachchi H."/>
            <person name="Armbruster J."/>
            <person name="Bachantsang P."/>
            <person name="Baldwin J."/>
            <person name="Barry A."/>
            <person name="Bayul T."/>
            <person name="Blitshsteyn B."/>
            <person name="Bloom T."/>
            <person name="Blye J."/>
            <person name="Boguslavskiy L."/>
            <person name="Borowsky M."/>
            <person name="Boukhgalter B."/>
            <person name="Brunache A."/>
            <person name="Butler J."/>
            <person name="Calixte N."/>
            <person name="Calvo S."/>
            <person name="Camarata J."/>
            <person name="Campo K."/>
            <person name="Chang J."/>
            <person name="Cheshatsang Y."/>
            <person name="Citroen M."/>
            <person name="Collymore A."/>
            <person name="Considine T."/>
            <person name="Cook A."/>
            <person name="Cooke P."/>
            <person name="Corum B."/>
            <person name="Cuomo C."/>
            <person name="David R."/>
            <person name="Dawoe T."/>
            <person name="Degray S."/>
            <person name="Dodge S."/>
            <person name="Dooley K."/>
            <person name="Dorje P."/>
            <person name="Dorjee K."/>
            <person name="Dorris L."/>
            <person name="Duffey N."/>
            <person name="Dupes A."/>
            <person name="Elkins T."/>
            <person name="Engels R."/>
            <person name="Erickson J."/>
            <person name="Farina A."/>
            <person name="Faro S."/>
            <person name="Ferreira P."/>
            <person name="Fischer H."/>
            <person name="Fitzgerald M."/>
            <person name="Foley K."/>
            <person name="Gage D."/>
            <person name="Galagan J."/>
            <person name="Gearin G."/>
            <person name="Gnerre S."/>
            <person name="Gnirke A."/>
            <person name="Goyette A."/>
            <person name="Graham J."/>
            <person name="Grandbois E."/>
            <person name="Gyaltsen K."/>
            <person name="Hafez N."/>
            <person name="Hagopian D."/>
            <person name="Hagos B."/>
            <person name="Hall J."/>
            <person name="Hatcher B."/>
            <person name="Heller A."/>
            <person name="Higgins H."/>
            <person name="Honan T."/>
            <person name="Horn A."/>
            <person name="Houde N."/>
            <person name="Hughes L."/>
            <person name="Hulme W."/>
            <person name="Husby E."/>
            <person name="Iliev I."/>
            <person name="Jaffe D."/>
            <person name="Jones C."/>
            <person name="Kamal M."/>
            <person name="Kamat A."/>
            <person name="Kamvysselis M."/>
            <person name="Karlsson E."/>
            <person name="Kells C."/>
            <person name="Kieu A."/>
            <person name="Kisner P."/>
            <person name="Kodira C."/>
            <person name="Kulbokas E."/>
            <person name="Labutti K."/>
            <person name="Lama D."/>
            <person name="Landers T."/>
            <person name="Leger J."/>
            <person name="Levine S."/>
            <person name="Lewis D."/>
            <person name="Lewis T."/>
            <person name="Lindblad-toh K."/>
            <person name="Liu X."/>
            <person name="Lokyitsang T."/>
            <person name="Lokyitsang Y."/>
            <person name="Lucien O."/>
            <person name="Lui A."/>
            <person name="Ma L.J."/>
            <person name="Mabbitt R."/>
            <person name="Macdonald J."/>
            <person name="Maclean C."/>
            <person name="Major J."/>
            <person name="Manning J."/>
            <person name="Marabella R."/>
            <person name="Maru K."/>
            <person name="Matthews C."/>
            <person name="Mauceli E."/>
            <person name="Mccarthy M."/>
            <person name="Mcdonough S."/>
            <person name="Mcghee T."/>
            <person name="Meldrim J."/>
            <person name="Meneus L."/>
            <person name="Mesirov J."/>
            <person name="Mihalev A."/>
            <person name="Mihova T."/>
            <person name="Mikkelsen T."/>
            <person name="Mlenga V."/>
            <person name="Moru K."/>
            <person name="Mozes J."/>
            <person name="Mulrain L."/>
            <person name="Munson G."/>
            <person name="Naylor J."/>
            <person name="Newes C."/>
            <person name="Nguyen C."/>
            <person name="Nguyen N."/>
            <person name="Nguyen T."/>
            <person name="Nicol R."/>
            <person name="Nielsen C."/>
            <person name="Nizzari M."/>
            <person name="Norbu C."/>
            <person name="Norbu N."/>
            <person name="O'donnell P."/>
            <person name="Okoawo O."/>
            <person name="O'leary S."/>
            <person name="Omotosho B."/>
            <person name="O'neill K."/>
            <person name="Osman S."/>
            <person name="Parker S."/>
            <person name="Perrin D."/>
            <person name="Phunkhang P."/>
            <person name="Piqani B."/>
            <person name="Purcell S."/>
            <person name="Rachupka T."/>
            <person name="Ramasamy U."/>
            <person name="Rameau R."/>
            <person name="Ray V."/>
            <person name="Raymond C."/>
            <person name="Retta R."/>
            <person name="Richardson S."/>
            <person name="Rise C."/>
            <person name="Rodriguez J."/>
            <person name="Rogers J."/>
            <person name="Rogov P."/>
            <person name="Rutman M."/>
            <person name="Schupbach R."/>
            <person name="Seaman C."/>
            <person name="Settipalli S."/>
            <person name="Sharpe T."/>
            <person name="Sheridan J."/>
            <person name="Sherpa N."/>
            <person name="Shi J."/>
            <person name="Smirnov S."/>
            <person name="Smith C."/>
            <person name="Sougnez C."/>
            <person name="Spencer B."/>
            <person name="Stalker J."/>
            <person name="Stange-thomann N."/>
            <person name="Stavropoulos S."/>
            <person name="Stetson K."/>
            <person name="Stone C."/>
            <person name="Stone S."/>
            <person name="Stubbs M."/>
            <person name="Talamas J."/>
            <person name="Tchuinga P."/>
            <person name="Tenzing P."/>
            <person name="Tesfaye S."/>
            <person name="Theodore J."/>
            <person name="Thoulutsang Y."/>
            <person name="Topham K."/>
            <person name="Towey S."/>
            <person name="Tsamla T."/>
            <person name="Tsomo N."/>
            <person name="Vallee D."/>
            <person name="Vassiliev H."/>
            <person name="Venkataraman V."/>
            <person name="Vinson J."/>
            <person name="Vo A."/>
            <person name="Wade C."/>
            <person name="Wang S."/>
            <person name="Wangchuk T."/>
            <person name="Wangdi T."/>
            <person name="Whittaker C."/>
            <person name="Wilkinson J."/>
            <person name="Wu Y."/>
            <person name="Wyman D."/>
            <person name="Yadav S."/>
            <person name="Yang S."/>
            <person name="Yang X."/>
            <person name="Yeager S."/>
            <person name="Yee E."/>
            <person name="Young G."/>
            <person name="Zainoun J."/>
            <person name="Zembeck L."/>
            <person name="Zimmer A."/>
            <person name="Zody M."/>
            <person name="Lander E."/>
        </authorList>
    </citation>
    <scope>NUCLEOTIDE SEQUENCE [LARGE SCALE GENOMIC DNA]</scope>
</reference>
<dbReference type="STRING" id="51511.ENSCSAVP00000001880"/>
<dbReference type="Pfam" id="PF21045">
    <property type="entry name" value="INT10"/>
    <property type="match status" value="1"/>
</dbReference>
<comment type="subcellular location">
    <subcellularLocation>
        <location evidence="1">Nucleus</location>
    </subcellularLocation>
</comment>
<dbReference type="PANTHER" id="PTHR16055">
    <property type="entry name" value="INTEGRATOR COMPLEX SUBUNIT 10"/>
    <property type="match status" value="1"/>
</dbReference>
<evidence type="ECO:0000313" key="6">
    <source>
        <dbReference type="Ensembl" id="ENSCSAVP00000001880.1"/>
    </source>
</evidence>
<dbReference type="GO" id="GO:0016180">
    <property type="term" value="P:snRNA processing"/>
    <property type="evidence" value="ECO:0007669"/>
    <property type="project" value="InterPro"/>
</dbReference>
<reference evidence="6" key="3">
    <citation type="submission" date="2025-09" db="UniProtKB">
        <authorList>
            <consortium name="Ensembl"/>
        </authorList>
    </citation>
    <scope>IDENTIFICATION</scope>
</reference>
<evidence type="ECO:0000256" key="3">
    <source>
        <dbReference type="ARBA" id="ARBA00016811"/>
    </source>
</evidence>